<keyword evidence="3" id="KW-0328">Glycosyltransferase</keyword>
<feature type="transmembrane region" description="Helical" evidence="9">
    <location>
        <begin position="193"/>
        <end position="219"/>
    </location>
</feature>
<evidence type="ECO:0000256" key="1">
    <source>
        <dbReference type="ARBA" id="ARBA00004127"/>
    </source>
</evidence>
<accession>A0ABT2I384</accession>
<keyword evidence="5 9" id="KW-0812">Transmembrane</keyword>
<evidence type="ECO:0000256" key="7">
    <source>
        <dbReference type="ARBA" id="ARBA00022989"/>
    </source>
</evidence>
<keyword evidence="4" id="KW-0808">Transferase</keyword>
<evidence type="ECO:0000256" key="8">
    <source>
        <dbReference type="ARBA" id="ARBA00023136"/>
    </source>
</evidence>
<keyword evidence="6" id="KW-0256">Endoplasmic reticulum</keyword>
<feature type="transmembrane region" description="Helical" evidence="9">
    <location>
        <begin position="155"/>
        <end position="181"/>
    </location>
</feature>
<comment type="caution">
    <text evidence="10">The sequence shown here is derived from an EMBL/GenBank/DDBJ whole genome shotgun (WGS) entry which is preliminary data.</text>
</comment>
<dbReference type="InterPro" id="IPR005599">
    <property type="entry name" value="GPI_mannosylTrfase"/>
</dbReference>
<dbReference type="RefSeq" id="WP_260045345.1">
    <property type="nucleotide sequence ID" value="NZ_JANZXA010000003.1"/>
</dbReference>
<dbReference type="EMBL" id="JANZXA010000003">
    <property type="protein sequence ID" value="MCT2399261.1"/>
    <property type="molecule type" value="Genomic_DNA"/>
</dbReference>
<feature type="transmembrane region" description="Helical" evidence="9">
    <location>
        <begin position="323"/>
        <end position="342"/>
    </location>
</feature>
<organism evidence="10 11">
    <name type="scientific">Novosphingobium mangrovi</name>
    <name type="common">ex Huang et al. 2023</name>
    <dbReference type="NCBI Taxonomy" id="2976432"/>
    <lineage>
        <taxon>Bacteria</taxon>
        <taxon>Pseudomonadati</taxon>
        <taxon>Pseudomonadota</taxon>
        <taxon>Alphaproteobacteria</taxon>
        <taxon>Sphingomonadales</taxon>
        <taxon>Sphingomonadaceae</taxon>
        <taxon>Novosphingobium</taxon>
    </lineage>
</organism>
<evidence type="ECO:0000256" key="4">
    <source>
        <dbReference type="ARBA" id="ARBA00022679"/>
    </source>
</evidence>
<feature type="transmembrane region" description="Helical" evidence="9">
    <location>
        <begin position="66"/>
        <end position="90"/>
    </location>
</feature>
<feature type="transmembrane region" description="Helical" evidence="9">
    <location>
        <begin position="240"/>
        <end position="261"/>
    </location>
</feature>
<feature type="transmembrane region" description="Helical" evidence="9">
    <location>
        <begin position="102"/>
        <end position="118"/>
    </location>
</feature>
<evidence type="ECO:0000256" key="5">
    <source>
        <dbReference type="ARBA" id="ARBA00022692"/>
    </source>
</evidence>
<evidence type="ECO:0000256" key="2">
    <source>
        <dbReference type="ARBA" id="ARBA00004586"/>
    </source>
</evidence>
<gene>
    <name evidence="10" type="ORF">NZK81_06860</name>
</gene>
<reference evidence="10" key="1">
    <citation type="submission" date="2022-09" db="EMBL/GenBank/DDBJ databases">
        <title>Novosphingobium sp. Nov., a polycyclic aromatic hydrocarbon-degrading bacterium isolated form mangrove sediments in HongKong.</title>
        <authorList>
            <person name="Hu Z."/>
        </authorList>
    </citation>
    <scope>NUCLEOTIDE SEQUENCE</scope>
    <source>
        <strain evidence="10">HK4-1</strain>
    </source>
</reference>
<keyword evidence="11" id="KW-1185">Reference proteome</keyword>
<name>A0ABT2I384_9SPHN</name>
<sequence length="471" mass="50034">MLAGLILRVAGFSLYDIGYSDELMQYLEQANRLVTGHGIVPWESREGLRNALIPQLLVPAAALGHWLAPGTLLHVGLVRAWFLALTLIALPGAWKLGVLHSRAAGLVALTVVAVWWESVLFSEFMLSESLGAALMLGGAALLLDSRSSRRRLAIAGLLIGFAVLVRLQYAVFAGVLVIAALRLDWQRWGPVVLGGLCALALGALSDLAGGLVPFSWAVVTVKMNLGDGIAARFGTLPADAYLQMLVRHLFPFALPIGLGALFAGARYRPLLLAALANLLVHSLIAHKEYRFVWLTVLSLLVLAALASVRIAEYYAARRGSAGPLTLPAVLVICGAWAMASAWSSHVTGGAGAYRGGGAVAQMADSAARDPAICGVAVPFEYKSHVVTALLANPKPLALIPEGVMDGKASLPFGVVTSANALLLRRDAQVPAGYHRIACAEGRDFPCLFEREGQCRPDPRYSYQQMIARAGL</sequence>
<feature type="transmembrane region" description="Helical" evidence="9">
    <location>
        <begin position="291"/>
        <end position="311"/>
    </location>
</feature>
<evidence type="ECO:0000313" key="10">
    <source>
        <dbReference type="EMBL" id="MCT2399261.1"/>
    </source>
</evidence>
<proteinExistence type="predicted"/>
<evidence type="ECO:0000256" key="9">
    <source>
        <dbReference type="SAM" id="Phobius"/>
    </source>
</evidence>
<keyword evidence="7 9" id="KW-1133">Transmembrane helix</keyword>
<dbReference type="Proteomes" id="UP001165583">
    <property type="component" value="Unassembled WGS sequence"/>
</dbReference>
<dbReference type="Pfam" id="PF03901">
    <property type="entry name" value="Glyco_transf_22"/>
    <property type="match status" value="1"/>
</dbReference>
<protein>
    <recommendedName>
        <fullName evidence="12">Alg9-like mannosyltransferase family protein</fullName>
    </recommendedName>
</protein>
<feature type="transmembrane region" description="Helical" evidence="9">
    <location>
        <begin position="124"/>
        <end position="143"/>
    </location>
</feature>
<evidence type="ECO:0000313" key="11">
    <source>
        <dbReference type="Proteomes" id="UP001165583"/>
    </source>
</evidence>
<evidence type="ECO:0000256" key="3">
    <source>
        <dbReference type="ARBA" id="ARBA00022676"/>
    </source>
</evidence>
<dbReference type="PANTHER" id="PTHR22760">
    <property type="entry name" value="GLYCOSYLTRANSFERASE"/>
    <property type="match status" value="1"/>
</dbReference>
<evidence type="ECO:0008006" key="12">
    <source>
        <dbReference type="Google" id="ProtNLM"/>
    </source>
</evidence>
<keyword evidence="8 9" id="KW-0472">Membrane</keyword>
<comment type="subcellular location">
    <subcellularLocation>
        <location evidence="1">Endomembrane system</location>
        <topology evidence="1">Multi-pass membrane protein</topology>
    </subcellularLocation>
    <subcellularLocation>
        <location evidence="2">Endoplasmic reticulum membrane</location>
    </subcellularLocation>
</comment>
<evidence type="ECO:0000256" key="6">
    <source>
        <dbReference type="ARBA" id="ARBA00022824"/>
    </source>
</evidence>